<evidence type="ECO:0000313" key="1">
    <source>
        <dbReference type="EMBL" id="MCL6220854.1"/>
    </source>
</evidence>
<dbReference type="Proteomes" id="UP001139521">
    <property type="component" value="Unassembled WGS sequence"/>
</dbReference>
<protein>
    <submittedName>
        <fullName evidence="1">Uncharacterized protein</fullName>
    </submittedName>
</protein>
<organism evidence="1 2">
    <name type="scientific">Zunongwangia pacifica</name>
    <dbReference type="NCBI Taxonomy" id="2911062"/>
    <lineage>
        <taxon>Bacteria</taxon>
        <taxon>Pseudomonadati</taxon>
        <taxon>Bacteroidota</taxon>
        <taxon>Flavobacteriia</taxon>
        <taxon>Flavobacteriales</taxon>
        <taxon>Flavobacteriaceae</taxon>
        <taxon>Zunongwangia</taxon>
    </lineage>
</organism>
<reference evidence="1" key="1">
    <citation type="submission" date="2022-01" db="EMBL/GenBank/DDBJ databases">
        <title>Genome sequencing of Zunongwangia sp. M21534 genome.</title>
        <authorList>
            <person name="Chen Y."/>
            <person name="Dong C."/>
            <person name="Shao Z."/>
        </authorList>
    </citation>
    <scope>NUCLEOTIDE SEQUENCE</scope>
    <source>
        <strain evidence="1">MCCC M21534</strain>
    </source>
</reference>
<sequence>MKTLKLFNSVVLKETNEEPFVSEQGYVITSGALWAKKEIISFYKNEKLDAYGLNKTFHKSWNKIFKSSRTDLLIEQIKHYISTYGSDFQDEIYIPNEILEIPDNKVVFKVVKAYPKEVLIGKCLELFKSGLALKEETINDLLSILVDELSYKFNGNENIKNKEAVIKIADMYGVIPKDTLEFFRYILYRATGDSLLIKSKEAIDAIKNSNYNPAVEFEKFGLEKLAEIFNRFKPLFLAFKTKCPKAINKISKLSKVYHKPLVSNPLNYATSILLTQEDLHWLDNATPFALFRTLSACHTRIKGQSAFTYRIRNGKSFIKTNKVSGASWANYDFLINYCKKRFNLKGKKFYLPQDVELALPTSEKMFVGNIPTGSKFFGKSLAVGVYWENEWGAHDIDLSGLNIGGKAGWNSEYKQGNGELMYSGDITDAPNGAVEYLYAKNGLNAPTLINSNIYSGEGNSEYKIVIGRGDQIDYNYMMNPNHLFLETKCQSVQRQTVLGILIPEKQKQSFVLLNFGAGQCRVSGNSEITSTATKALYQQWNNSLSLKEILLIFGGEMITEPAEADHNLALDHLQKDSFINIFRH</sequence>
<accession>A0A9X1ZVU0</accession>
<dbReference type="AlphaFoldDB" id="A0A9X1ZVU0"/>
<comment type="caution">
    <text evidence="1">The sequence shown here is derived from an EMBL/GenBank/DDBJ whole genome shotgun (WGS) entry which is preliminary data.</text>
</comment>
<keyword evidence="2" id="KW-1185">Reference proteome</keyword>
<name>A0A9X1ZVU0_9FLAO</name>
<gene>
    <name evidence="1" type="ORF">L1967_21400</name>
</gene>
<dbReference type="EMBL" id="JAKHSK010000061">
    <property type="protein sequence ID" value="MCL6220854.1"/>
    <property type="molecule type" value="Genomic_DNA"/>
</dbReference>
<proteinExistence type="predicted"/>
<evidence type="ECO:0000313" key="2">
    <source>
        <dbReference type="Proteomes" id="UP001139521"/>
    </source>
</evidence>
<dbReference type="RefSeq" id="WP_249603532.1">
    <property type="nucleotide sequence ID" value="NZ_JAKHSK010000061.1"/>
</dbReference>